<dbReference type="Proteomes" id="UP000183104">
    <property type="component" value="Unassembled WGS sequence"/>
</dbReference>
<evidence type="ECO:0000256" key="2">
    <source>
        <dbReference type="ARBA" id="ARBA00023172"/>
    </source>
</evidence>
<dbReference type="CDD" id="cd00799">
    <property type="entry name" value="INT_Cre_C"/>
    <property type="match status" value="1"/>
</dbReference>
<dbReference type="STRING" id="381306.AN478_06980"/>
<proteinExistence type="predicted"/>
<dbReference type="PANTHER" id="PTHR34605:SF4">
    <property type="entry name" value="DNA ADENINE METHYLTRANSFERASE"/>
    <property type="match status" value="1"/>
</dbReference>
<dbReference type="InterPro" id="IPR052925">
    <property type="entry name" value="Phage_Integrase-like_Recomb"/>
</dbReference>
<dbReference type="PATRIC" id="fig|381306.5.peg.23"/>
<keyword evidence="2" id="KW-0233">DNA recombination</keyword>
<accession>A0A0P9C4L5</accession>
<evidence type="ECO:0000313" key="4">
    <source>
        <dbReference type="EMBL" id="SCY09001.1"/>
    </source>
</evidence>
<evidence type="ECO:0000256" key="1">
    <source>
        <dbReference type="ARBA" id="ARBA00023125"/>
    </source>
</evidence>
<dbReference type="Gene3D" id="1.10.443.10">
    <property type="entry name" value="Intergrase catalytic core"/>
    <property type="match status" value="1"/>
</dbReference>
<dbReference type="RefSeq" id="WP_054965905.1">
    <property type="nucleotide sequence ID" value="NZ_FMUN01000003.1"/>
</dbReference>
<dbReference type="GO" id="GO:0003677">
    <property type="term" value="F:DNA binding"/>
    <property type="evidence" value="ECO:0007669"/>
    <property type="project" value="UniProtKB-KW"/>
</dbReference>
<dbReference type="PROSITE" id="PS51898">
    <property type="entry name" value="TYR_RECOMBINASE"/>
    <property type="match status" value="1"/>
</dbReference>
<gene>
    <name evidence="4" type="ORF">SAMN05661077_1156</name>
</gene>
<dbReference type="OrthoDB" id="5914130at2"/>
<dbReference type="Gene3D" id="1.10.150.130">
    <property type="match status" value="1"/>
</dbReference>
<evidence type="ECO:0000259" key="3">
    <source>
        <dbReference type="PROSITE" id="PS51898"/>
    </source>
</evidence>
<dbReference type="InterPro" id="IPR011010">
    <property type="entry name" value="DNA_brk_join_enz"/>
</dbReference>
<keyword evidence="1" id="KW-0238">DNA-binding</keyword>
<dbReference type="EMBL" id="FMUN01000003">
    <property type="protein sequence ID" value="SCY09001.1"/>
    <property type="molecule type" value="Genomic_DNA"/>
</dbReference>
<dbReference type="InterPro" id="IPR002104">
    <property type="entry name" value="Integrase_catalytic"/>
</dbReference>
<dbReference type="InterPro" id="IPR010998">
    <property type="entry name" value="Integrase_recombinase_N"/>
</dbReference>
<keyword evidence="5" id="KW-1185">Reference proteome</keyword>
<name>A0A0P9C4L5_9GAMM</name>
<dbReference type="AlphaFoldDB" id="A0A0P9C4L5"/>
<evidence type="ECO:0000313" key="5">
    <source>
        <dbReference type="Proteomes" id="UP000183104"/>
    </source>
</evidence>
<dbReference type="GO" id="GO:0015074">
    <property type="term" value="P:DNA integration"/>
    <property type="evidence" value="ECO:0007669"/>
    <property type="project" value="InterPro"/>
</dbReference>
<reference evidence="5" key="1">
    <citation type="submission" date="2016-10" db="EMBL/GenBank/DDBJ databases">
        <authorList>
            <person name="Varghese N."/>
        </authorList>
    </citation>
    <scope>NUCLEOTIDE SEQUENCE [LARGE SCALE GENOMIC DNA]</scope>
    <source>
        <strain evidence="5">HL 19</strain>
    </source>
</reference>
<dbReference type="Pfam" id="PF00589">
    <property type="entry name" value="Phage_integrase"/>
    <property type="match status" value="1"/>
</dbReference>
<protein>
    <submittedName>
        <fullName evidence="4">Site-specific recombinase XerD</fullName>
    </submittedName>
</protein>
<sequence length="361" mass="39168">MSHFPAPLGRQLDGLPPEVRADAEAALGYMGHTRAENTHSAYSSDWRLFEAYCEAHGFPALPAPPGAVVTWLAWMARPTQESDPVQPGRPAFSPNTIARRLAALNARHRDHRLSPPGDHVEVQKVLEGIKRHRGTAPEGKTPLLTEDVRRMAGLCRRDTAAGLRDRALILLGFGGAFRRSELAQLNAEDIQVPPGGKGLIATLTRSKGDQQGAGRAVSVLRKEPDLCPLQALREWMEAAGTGQPGGDLADAGPLFRAVQRNGRIPAVIRHRRRRGEPLEERPNRLSPRSIGAIISRYAAAIGHDPASIGAHSLRAGYVTSALLAGASLNRIQDVTGHRAIETLMIYYRHSGAWEDHPSSLL</sequence>
<dbReference type="PANTHER" id="PTHR34605">
    <property type="entry name" value="PHAGE_INTEGRASE DOMAIN-CONTAINING PROTEIN"/>
    <property type="match status" value="1"/>
</dbReference>
<dbReference type="SUPFAM" id="SSF47823">
    <property type="entry name" value="lambda integrase-like, N-terminal domain"/>
    <property type="match status" value="1"/>
</dbReference>
<feature type="domain" description="Tyr recombinase" evidence="3">
    <location>
        <begin position="138"/>
        <end position="361"/>
    </location>
</feature>
<dbReference type="SUPFAM" id="SSF56349">
    <property type="entry name" value="DNA breaking-rejoining enzymes"/>
    <property type="match status" value="1"/>
</dbReference>
<dbReference type="GO" id="GO:0006310">
    <property type="term" value="P:DNA recombination"/>
    <property type="evidence" value="ECO:0007669"/>
    <property type="project" value="UniProtKB-KW"/>
</dbReference>
<organism evidence="4 5">
    <name type="scientific">Thiohalorhabdus denitrificans</name>
    <dbReference type="NCBI Taxonomy" id="381306"/>
    <lineage>
        <taxon>Bacteria</taxon>
        <taxon>Pseudomonadati</taxon>
        <taxon>Pseudomonadota</taxon>
        <taxon>Gammaproteobacteria</taxon>
        <taxon>Thiohalorhabdales</taxon>
        <taxon>Thiohalorhabdaceae</taxon>
        <taxon>Thiohalorhabdus</taxon>
    </lineage>
</organism>
<dbReference type="InterPro" id="IPR013762">
    <property type="entry name" value="Integrase-like_cat_sf"/>
</dbReference>